<evidence type="ECO:0000256" key="2">
    <source>
        <dbReference type="PROSITE-ProRule" id="PRU00335"/>
    </source>
</evidence>
<dbReference type="Proteomes" id="UP000051621">
    <property type="component" value="Unassembled WGS sequence"/>
</dbReference>
<name>A0A0R1M7X9_9LACO</name>
<feature type="DNA-binding region" description="H-T-H motif" evidence="2">
    <location>
        <begin position="33"/>
        <end position="52"/>
    </location>
</feature>
<dbReference type="Gene3D" id="1.10.357.10">
    <property type="entry name" value="Tetracycline Repressor, domain 2"/>
    <property type="match status" value="1"/>
</dbReference>
<keyword evidence="5" id="KW-1185">Reference proteome</keyword>
<dbReference type="Pfam" id="PF00440">
    <property type="entry name" value="TetR_N"/>
    <property type="match status" value="1"/>
</dbReference>
<keyword evidence="1 2" id="KW-0238">DNA-binding</keyword>
<dbReference type="PANTHER" id="PTHR43479:SF7">
    <property type="entry name" value="TETR-FAMILY TRANSCRIPTIONAL REGULATOR"/>
    <property type="match status" value="1"/>
</dbReference>
<dbReference type="PANTHER" id="PTHR43479">
    <property type="entry name" value="ACREF/ENVCD OPERON REPRESSOR-RELATED"/>
    <property type="match status" value="1"/>
</dbReference>
<accession>A0A0R1M7X9</accession>
<organism evidence="4 5">
    <name type="scientific">Liquorilactobacillus capillatus DSM 19910</name>
    <dbReference type="NCBI Taxonomy" id="1423731"/>
    <lineage>
        <taxon>Bacteria</taxon>
        <taxon>Bacillati</taxon>
        <taxon>Bacillota</taxon>
        <taxon>Bacilli</taxon>
        <taxon>Lactobacillales</taxon>
        <taxon>Lactobacillaceae</taxon>
        <taxon>Liquorilactobacillus</taxon>
    </lineage>
</organism>
<gene>
    <name evidence="4" type="ORF">FC81_GL001297</name>
</gene>
<dbReference type="InterPro" id="IPR009057">
    <property type="entry name" value="Homeodomain-like_sf"/>
</dbReference>
<feature type="domain" description="HTH tetR-type" evidence="3">
    <location>
        <begin position="10"/>
        <end position="70"/>
    </location>
</feature>
<evidence type="ECO:0000313" key="4">
    <source>
        <dbReference type="EMBL" id="KRL01157.1"/>
    </source>
</evidence>
<reference evidence="4 5" key="1">
    <citation type="journal article" date="2015" name="Genome Announc.">
        <title>Expanding the biotechnology potential of lactobacilli through comparative genomics of 213 strains and associated genera.</title>
        <authorList>
            <person name="Sun Z."/>
            <person name="Harris H.M."/>
            <person name="McCann A."/>
            <person name="Guo C."/>
            <person name="Argimon S."/>
            <person name="Zhang W."/>
            <person name="Yang X."/>
            <person name="Jeffery I.B."/>
            <person name="Cooney J.C."/>
            <person name="Kagawa T.F."/>
            <person name="Liu W."/>
            <person name="Song Y."/>
            <person name="Salvetti E."/>
            <person name="Wrobel A."/>
            <person name="Rasinkangas P."/>
            <person name="Parkhill J."/>
            <person name="Rea M.C."/>
            <person name="O'Sullivan O."/>
            <person name="Ritari J."/>
            <person name="Douillard F.P."/>
            <person name="Paul Ross R."/>
            <person name="Yang R."/>
            <person name="Briner A.E."/>
            <person name="Felis G.E."/>
            <person name="de Vos W.M."/>
            <person name="Barrangou R."/>
            <person name="Klaenhammer T.R."/>
            <person name="Caufield P.W."/>
            <person name="Cui Y."/>
            <person name="Zhang H."/>
            <person name="O'Toole P.W."/>
        </authorList>
    </citation>
    <scope>NUCLEOTIDE SEQUENCE [LARGE SCALE GENOMIC DNA]</scope>
    <source>
        <strain evidence="4 5">DSM 19910</strain>
    </source>
</reference>
<dbReference type="AlphaFoldDB" id="A0A0R1M7X9"/>
<comment type="caution">
    <text evidence="4">The sequence shown here is derived from an EMBL/GenBank/DDBJ whole genome shotgun (WGS) entry which is preliminary data.</text>
</comment>
<dbReference type="SUPFAM" id="SSF46689">
    <property type="entry name" value="Homeodomain-like"/>
    <property type="match status" value="1"/>
</dbReference>
<dbReference type="PATRIC" id="fig|1423731.3.peg.1333"/>
<dbReference type="InterPro" id="IPR001647">
    <property type="entry name" value="HTH_TetR"/>
</dbReference>
<sequence>MSIKSDLRTKKTNKAIYAAFFQLISQKKFSEITINDIAKQAMINRSTFYLHYTDKYALLNTLVEDGITKVINSVSPKSHISDNKLDYKLFAADLSRSLQVIAGQAQLFKFILNDPESLGIRQRAEKALKKRLTNGFPLETHIVRDLFLEIVSSIYLSVICWWLNNDMKYSTSFLTQELVKFFEVGPEGLLTSD</sequence>
<proteinExistence type="predicted"/>
<evidence type="ECO:0000256" key="1">
    <source>
        <dbReference type="ARBA" id="ARBA00023125"/>
    </source>
</evidence>
<dbReference type="RefSeq" id="WP_057744260.1">
    <property type="nucleotide sequence ID" value="NZ_AZEF01000027.1"/>
</dbReference>
<dbReference type="PROSITE" id="PS50977">
    <property type="entry name" value="HTH_TETR_2"/>
    <property type="match status" value="1"/>
</dbReference>
<evidence type="ECO:0000259" key="3">
    <source>
        <dbReference type="PROSITE" id="PS50977"/>
    </source>
</evidence>
<evidence type="ECO:0000313" key="5">
    <source>
        <dbReference type="Proteomes" id="UP000051621"/>
    </source>
</evidence>
<dbReference type="STRING" id="1423731.FC81_GL001297"/>
<dbReference type="EMBL" id="AZEF01000027">
    <property type="protein sequence ID" value="KRL01157.1"/>
    <property type="molecule type" value="Genomic_DNA"/>
</dbReference>
<dbReference type="GO" id="GO:0003677">
    <property type="term" value="F:DNA binding"/>
    <property type="evidence" value="ECO:0007669"/>
    <property type="project" value="UniProtKB-UniRule"/>
</dbReference>
<dbReference type="InterPro" id="IPR050624">
    <property type="entry name" value="HTH-type_Tx_Regulator"/>
</dbReference>
<dbReference type="OrthoDB" id="9810250at2"/>
<protein>
    <submittedName>
        <fullName evidence="4">TetR family transcriptional regulator</fullName>
    </submittedName>
</protein>